<dbReference type="Pfam" id="PF03235">
    <property type="entry name" value="GmrSD_N"/>
    <property type="match status" value="1"/>
</dbReference>
<keyword evidence="5" id="KW-1185">Reference proteome</keyword>
<dbReference type="InterPro" id="IPR011089">
    <property type="entry name" value="GmrSD_C"/>
</dbReference>
<dbReference type="InterPro" id="IPR004919">
    <property type="entry name" value="GmrSD_N"/>
</dbReference>
<dbReference type="InterPro" id="IPR040843">
    <property type="entry name" value="RAMA"/>
</dbReference>
<proteinExistence type="predicted"/>
<evidence type="ECO:0008006" key="6">
    <source>
        <dbReference type="Google" id="ProtNLM"/>
    </source>
</evidence>
<feature type="domain" description="RAMA" evidence="3">
    <location>
        <begin position="617"/>
        <end position="716"/>
    </location>
</feature>
<evidence type="ECO:0000259" key="2">
    <source>
        <dbReference type="Pfam" id="PF07510"/>
    </source>
</evidence>
<dbReference type="Pfam" id="PF18755">
    <property type="entry name" value="RAMA"/>
    <property type="match status" value="1"/>
</dbReference>
<protein>
    <recommendedName>
        <fullName evidence="6">DUF262 domain-containing protein</fullName>
    </recommendedName>
</protein>
<dbReference type="Proteomes" id="UP000199529">
    <property type="component" value="Unassembled WGS sequence"/>
</dbReference>
<dbReference type="STRING" id="418495.SAMN05216215_103325"/>
<evidence type="ECO:0000259" key="1">
    <source>
        <dbReference type="Pfam" id="PF03235"/>
    </source>
</evidence>
<feature type="domain" description="GmrSD restriction endonucleases C-terminal" evidence="2">
    <location>
        <begin position="440"/>
        <end position="596"/>
    </location>
</feature>
<evidence type="ECO:0000259" key="3">
    <source>
        <dbReference type="Pfam" id="PF18755"/>
    </source>
</evidence>
<evidence type="ECO:0000313" key="4">
    <source>
        <dbReference type="EMBL" id="SDY70773.1"/>
    </source>
</evidence>
<dbReference type="EMBL" id="FNOK01000033">
    <property type="protein sequence ID" value="SDY70773.1"/>
    <property type="molecule type" value="Genomic_DNA"/>
</dbReference>
<gene>
    <name evidence="4" type="ORF">SAMN05216215_103325</name>
</gene>
<dbReference type="RefSeq" id="WP_093271373.1">
    <property type="nucleotide sequence ID" value="NZ_FNOK01000033.1"/>
</dbReference>
<dbReference type="PANTHER" id="PTHR35149">
    <property type="entry name" value="SLL5132 PROTEIN"/>
    <property type="match status" value="1"/>
</dbReference>
<name>A0A1H3M2G0_9PSEU</name>
<dbReference type="Pfam" id="PF07510">
    <property type="entry name" value="GmrSD_C"/>
    <property type="match status" value="1"/>
</dbReference>
<accession>A0A1H3M2G0</accession>
<dbReference type="PANTHER" id="PTHR35149:SF2">
    <property type="entry name" value="DUF262 DOMAIN-CONTAINING PROTEIN"/>
    <property type="match status" value="1"/>
</dbReference>
<dbReference type="OrthoDB" id="9798761at2"/>
<organism evidence="4 5">
    <name type="scientific">Saccharopolyspora shandongensis</name>
    <dbReference type="NCBI Taxonomy" id="418495"/>
    <lineage>
        <taxon>Bacteria</taxon>
        <taxon>Bacillati</taxon>
        <taxon>Actinomycetota</taxon>
        <taxon>Actinomycetes</taxon>
        <taxon>Pseudonocardiales</taxon>
        <taxon>Pseudonocardiaceae</taxon>
        <taxon>Saccharopolyspora</taxon>
    </lineage>
</organism>
<feature type="domain" description="GmrSD restriction endonucleases N-terminal" evidence="1">
    <location>
        <begin position="13"/>
        <end position="233"/>
    </location>
</feature>
<dbReference type="AlphaFoldDB" id="A0A1H3M2G0"/>
<reference evidence="5" key="1">
    <citation type="submission" date="2016-10" db="EMBL/GenBank/DDBJ databases">
        <authorList>
            <person name="Varghese N."/>
            <person name="Submissions S."/>
        </authorList>
    </citation>
    <scope>NUCLEOTIDE SEQUENCE [LARGE SCALE GENOMIC DNA]</scope>
    <source>
        <strain evidence="5">CGMCC 4.3530</strain>
    </source>
</reference>
<sequence length="728" mass="83873">MADAPIQGHSYTIHQLFSGDRTFKVDNYQREYSWDRRDVATLVRDLHRSFRKSWKPTHGRRETAEYHPYFLGPFVYVESGETTVLVDGQQRITTLHLLLIHLYRLMKDREEGEEAGKLHNLISTSSYGETTFTVHAPERDELLRALVKCFPYELPADPSPSVRNLYERSRDLEEDFPEELAGEALLHFTDWLLTRVCMVGIKAHSNQHGWEIFVTMNDRGVRLAPIDLLKGHLIEKARQDTTDLNNQWREMLTQLSALGTRTPGEFLETLLLAKYATVDDENDRAAVTGASHEWVRANADRIGLHTSEDYRQFLGTTIVNLALRYRTLLAAARSQDPEFAAIRYNAENGLDKQYLLIMAAVEPSDTETEFRYKASLIASFLDLIYLRKLVNGTVSRPNELDDDIYELVRDIRGIGSAAKLSTLLSARIVELSDEFRGMSSFGLQPDNRRQIRYLLARLTAFVEAECETDRDELSEFVRYVAGETPFEIEHVWANKFERHQAEVKTEKTFHSVRNRLGGLLLLPKSDNASFNDKTYPDKLPFYFRQNTLARSMNKDSYRNYPGYRKFLKTYKLDKLMTHYDEFTKESIEQRQQLYTRLCDIIWDPERLGFSIPKNVSPQRRQARRTRANYDVSLSDLLIAEFLRPGEQIVGKHKGTNHEACVLSDGKIQMSTGELFPNPSRAAMYAVNRQSCNGWTFWRLARDPSQTLANMRAQALASGELDGSQQLAM</sequence>
<evidence type="ECO:0000313" key="5">
    <source>
        <dbReference type="Proteomes" id="UP000199529"/>
    </source>
</evidence>